<dbReference type="SMART" id="SM00869">
    <property type="entry name" value="Autotransporter"/>
    <property type="match status" value="1"/>
</dbReference>
<dbReference type="NCBIfam" id="TIGR01414">
    <property type="entry name" value="autotrans_barl"/>
    <property type="match status" value="1"/>
</dbReference>
<evidence type="ECO:0000256" key="1">
    <source>
        <dbReference type="SAM" id="SignalP"/>
    </source>
</evidence>
<dbReference type="GO" id="GO:0019867">
    <property type="term" value="C:outer membrane"/>
    <property type="evidence" value="ECO:0007669"/>
    <property type="project" value="InterPro"/>
</dbReference>
<feature type="chain" id="PRO_5022675461" evidence="1">
    <location>
        <begin position="27"/>
        <end position="426"/>
    </location>
</feature>
<dbReference type="Proteomes" id="UP000325296">
    <property type="component" value="Unassembled WGS sequence"/>
</dbReference>
<dbReference type="RefSeq" id="WP_090292495.1">
    <property type="nucleotide sequence ID" value="NZ_BMNU01000003.1"/>
</dbReference>
<feature type="domain" description="Autotransporter" evidence="2">
    <location>
        <begin position="143"/>
        <end position="426"/>
    </location>
</feature>
<dbReference type="AlphaFoldDB" id="A0A5B2UZ86"/>
<evidence type="ECO:0000313" key="3">
    <source>
        <dbReference type="EMBL" id="KAA2232523.1"/>
    </source>
</evidence>
<proteinExistence type="predicted"/>
<dbReference type="Gene3D" id="2.40.128.130">
    <property type="entry name" value="Autotransporter beta-domain"/>
    <property type="match status" value="1"/>
</dbReference>
<name>A0A5B2UZ86_9PSED</name>
<dbReference type="EMBL" id="VUOL01000002">
    <property type="protein sequence ID" value="KAA2232523.1"/>
    <property type="molecule type" value="Genomic_DNA"/>
</dbReference>
<evidence type="ECO:0000313" key="5">
    <source>
        <dbReference type="Proteomes" id="UP000199620"/>
    </source>
</evidence>
<dbReference type="Pfam" id="PF03797">
    <property type="entry name" value="Autotransporter"/>
    <property type="match status" value="1"/>
</dbReference>
<protein>
    <submittedName>
        <fullName evidence="3">Autotransporter outer membrane beta-barrel domain-containing protein</fullName>
    </submittedName>
    <submittedName>
        <fullName evidence="4">Outer membrane autotransporter barrel domain-containing protein</fullName>
    </submittedName>
</protein>
<sequence length="426" mass="46066">MPCTSKRLALVIAFALSAFSIQIASARGDMEPPSDHQPAAPEPATPFYFVDYATTDNGRSVAQVLDRAVDALLESGNLSLGEQYLIADDARYMGNLAPGRIGAVLEQLAGSQNANLGSATQNNMNQISNGLLSAMRELNDSTTRSGPGRLWVQGLGNTGRLDGQRGSAGVKQSTQGLMLGADWAVDPAWRVGAMVGKSDSDLSAKRFKADLDSWHLGAYAVRQDGPLALRLGAIHSNHSGQNKRSIDFDFIDYRERVNGQYKAQSQNAFTELGYRLDSGTFNTEPFIGLGYQRYQRKSFKEKGGMTALNVGAQTQDNLSSTLGVRLASLYTLDNQMTLKPHLSTHWKHLYGDVTSRVRQSSAWVNKAVFNSDFVIDGSSLDRDSLALKAGLDVGVSASQSIGLTYSSEFGTRSSNQSVLGQWTLSF</sequence>
<evidence type="ECO:0000259" key="2">
    <source>
        <dbReference type="PROSITE" id="PS51208"/>
    </source>
</evidence>
<dbReference type="Proteomes" id="UP000199620">
    <property type="component" value="Chromosome I"/>
</dbReference>
<evidence type="ECO:0000313" key="6">
    <source>
        <dbReference type="Proteomes" id="UP000325296"/>
    </source>
</evidence>
<keyword evidence="1" id="KW-0732">Signal</keyword>
<dbReference type="InterPro" id="IPR006315">
    <property type="entry name" value="OM_autotransptr_brl_dom"/>
</dbReference>
<evidence type="ECO:0000313" key="4">
    <source>
        <dbReference type="EMBL" id="SDV08682.1"/>
    </source>
</evidence>
<reference evidence="3 6" key="2">
    <citation type="submission" date="2019-09" db="EMBL/GenBank/DDBJ databases">
        <title>Draft genome sequence of Pseudomonas brenneri CCUG 51514(T).</title>
        <authorList>
            <person name="Tunovic T."/>
            <person name="Pineiro-Iglesias B."/>
            <person name="Unosson C."/>
            <person name="Inganas E."/>
            <person name="Ohlen M."/>
            <person name="Cardew S."/>
            <person name="Jensie-Markopoulos S."/>
            <person name="Salva-Serra F."/>
            <person name="Jaen-Luchoro D."/>
            <person name="Svensson-Stadler L."/>
            <person name="Chun J."/>
            <person name="Moore E."/>
        </authorList>
    </citation>
    <scope>NUCLEOTIDE SEQUENCE [LARGE SCALE GENOMIC DNA]</scope>
    <source>
        <strain evidence="3 6">CCUG 51514</strain>
    </source>
</reference>
<dbReference type="InterPro" id="IPR005546">
    <property type="entry name" value="Autotransporte_beta"/>
</dbReference>
<dbReference type="EMBL" id="LT629800">
    <property type="protein sequence ID" value="SDV08682.1"/>
    <property type="molecule type" value="Genomic_DNA"/>
</dbReference>
<dbReference type="OrthoDB" id="5760545at2"/>
<keyword evidence="5" id="KW-1185">Reference proteome</keyword>
<accession>A0A5B2UZ86</accession>
<dbReference type="SUPFAM" id="SSF103515">
    <property type="entry name" value="Autotransporter"/>
    <property type="match status" value="1"/>
</dbReference>
<dbReference type="InterPro" id="IPR036709">
    <property type="entry name" value="Autotransporte_beta_dom_sf"/>
</dbReference>
<feature type="signal peptide" evidence="1">
    <location>
        <begin position="1"/>
        <end position="26"/>
    </location>
</feature>
<reference evidence="4 5" key="1">
    <citation type="submission" date="2016-10" db="EMBL/GenBank/DDBJ databases">
        <authorList>
            <person name="Varghese N."/>
            <person name="Submissions S."/>
        </authorList>
    </citation>
    <scope>NUCLEOTIDE SEQUENCE [LARGE SCALE GENOMIC DNA]</scope>
    <source>
        <strain evidence="4 5">BS2771</strain>
    </source>
</reference>
<gene>
    <name evidence="3" type="ORF">F1720_02955</name>
    <name evidence="4" type="ORF">SAMN04490181_4507</name>
</gene>
<organism evidence="3 6">
    <name type="scientific">Pseudomonas brenneri</name>
    <dbReference type="NCBI Taxonomy" id="129817"/>
    <lineage>
        <taxon>Bacteria</taxon>
        <taxon>Pseudomonadati</taxon>
        <taxon>Pseudomonadota</taxon>
        <taxon>Gammaproteobacteria</taxon>
        <taxon>Pseudomonadales</taxon>
        <taxon>Pseudomonadaceae</taxon>
        <taxon>Pseudomonas</taxon>
    </lineage>
</organism>
<dbReference type="PROSITE" id="PS51208">
    <property type="entry name" value="AUTOTRANSPORTER"/>
    <property type="match status" value="1"/>
</dbReference>